<dbReference type="FunCoup" id="A0A6P7F7K0">
    <property type="interactions" value="42"/>
</dbReference>
<evidence type="ECO:0000256" key="5">
    <source>
        <dbReference type="SAM" id="SignalP"/>
    </source>
</evidence>
<dbReference type="PROSITE" id="PS01010">
    <property type="entry name" value="CRISP_2"/>
    <property type="match status" value="1"/>
</dbReference>
<reference evidence="7" key="2">
    <citation type="submission" date="2025-05" db="UniProtKB">
        <authorList>
            <consortium name="EnsemblMetazoa"/>
        </authorList>
    </citation>
    <scope>IDENTIFICATION</scope>
</reference>
<comment type="similarity">
    <text evidence="2">Belongs to the CRISP family.</text>
</comment>
<keyword evidence="8" id="KW-1185">Reference proteome</keyword>
<dbReference type="GeneID" id="114326603"/>
<accession>A0A6P7F7K0</accession>
<evidence type="ECO:0000256" key="3">
    <source>
        <dbReference type="ARBA" id="ARBA00022525"/>
    </source>
</evidence>
<proteinExistence type="inferred from homology"/>
<dbReference type="PRINTS" id="PR00837">
    <property type="entry name" value="V5TPXLIKE"/>
</dbReference>
<dbReference type="EnsemblMetazoa" id="XM_028275021.2">
    <property type="protein sequence ID" value="XP_028130822.1"/>
    <property type="gene ID" value="LOC114326603"/>
</dbReference>
<dbReference type="RefSeq" id="XP_028130822.1">
    <property type="nucleotide sequence ID" value="XM_028275021.1"/>
</dbReference>
<feature type="signal peptide" evidence="5">
    <location>
        <begin position="1"/>
        <end position="20"/>
    </location>
</feature>
<comment type="subcellular location">
    <subcellularLocation>
        <location evidence="1">Secreted</location>
    </subcellularLocation>
</comment>
<dbReference type="SMART" id="SM00198">
    <property type="entry name" value="SCP"/>
    <property type="match status" value="1"/>
</dbReference>
<dbReference type="OrthoDB" id="414826at2759"/>
<evidence type="ECO:0000313" key="9">
    <source>
        <dbReference type="RefSeq" id="XP_028130822.1"/>
    </source>
</evidence>
<dbReference type="Gene3D" id="3.40.33.10">
    <property type="entry name" value="CAP"/>
    <property type="match status" value="1"/>
</dbReference>
<dbReference type="SUPFAM" id="SSF55797">
    <property type="entry name" value="PR-1-like"/>
    <property type="match status" value="1"/>
</dbReference>
<feature type="chain" id="PRO_5027535805" evidence="5">
    <location>
        <begin position="21"/>
        <end position="260"/>
    </location>
</feature>
<evidence type="ECO:0000256" key="4">
    <source>
        <dbReference type="ARBA" id="ARBA00022729"/>
    </source>
</evidence>
<dbReference type="PIRSF" id="PIRSF038921">
    <property type="entry name" value="P14a"/>
    <property type="match status" value="1"/>
</dbReference>
<dbReference type="Proteomes" id="UP001652700">
    <property type="component" value="Unplaced"/>
</dbReference>
<organism evidence="9">
    <name type="scientific">Diabrotica virgifera virgifera</name>
    <name type="common">western corn rootworm</name>
    <dbReference type="NCBI Taxonomy" id="50390"/>
    <lineage>
        <taxon>Eukaryota</taxon>
        <taxon>Metazoa</taxon>
        <taxon>Ecdysozoa</taxon>
        <taxon>Arthropoda</taxon>
        <taxon>Hexapoda</taxon>
        <taxon>Insecta</taxon>
        <taxon>Pterygota</taxon>
        <taxon>Neoptera</taxon>
        <taxon>Endopterygota</taxon>
        <taxon>Coleoptera</taxon>
        <taxon>Polyphaga</taxon>
        <taxon>Cucujiformia</taxon>
        <taxon>Chrysomeloidea</taxon>
        <taxon>Chrysomelidae</taxon>
        <taxon>Galerucinae</taxon>
        <taxon>Diabroticina</taxon>
        <taxon>Diabroticites</taxon>
        <taxon>Diabrotica</taxon>
    </lineage>
</organism>
<sequence length="260" mass="28469">MAKVFKIIYIFTILYSFSSAQTNTDYCSLSCGDSKHTVCLRQDENCGAGPTCGPNYRPIPLTDADRRLILDVHNDLRNKIASGKETTGAQPSASNMKALSYSKELETIAQCHTNKCVFEHDKCRRSAAHGWVGQNLGLRSSTATDNDNEAVIKGAIQSWFDEVKDFNNTWVDSFGYYPTTKVVGHYTQAAWADTTKVGCGLTFYDSGNWNNWFVACNYAPGGNINTQSVYKVGKPASECGASGVNSNYPDLCGPDDILDS</sequence>
<evidence type="ECO:0000256" key="1">
    <source>
        <dbReference type="ARBA" id="ARBA00004613"/>
    </source>
</evidence>
<evidence type="ECO:0000259" key="6">
    <source>
        <dbReference type="SMART" id="SM00198"/>
    </source>
</evidence>
<dbReference type="InterPro" id="IPR001283">
    <property type="entry name" value="CRISP-related"/>
</dbReference>
<name>A0A6P7F7K0_DIAVI</name>
<keyword evidence="3" id="KW-0964">Secreted</keyword>
<dbReference type="PANTHER" id="PTHR10334">
    <property type="entry name" value="CYSTEINE-RICH SECRETORY PROTEIN-RELATED"/>
    <property type="match status" value="1"/>
</dbReference>
<evidence type="ECO:0000313" key="7">
    <source>
        <dbReference type="EnsemblMetazoa" id="XP_028130822.1"/>
    </source>
</evidence>
<dbReference type="InterPro" id="IPR014044">
    <property type="entry name" value="CAP_dom"/>
</dbReference>
<dbReference type="GO" id="GO:0005576">
    <property type="term" value="C:extracellular region"/>
    <property type="evidence" value="ECO:0007669"/>
    <property type="project" value="UniProtKB-SubCell"/>
</dbReference>
<dbReference type="PRINTS" id="PR00838">
    <property type="entry name" value="V5ALLERGEN"/>
</dbReference>
<keyword evidence="4 5" id="KW-0732">Signal</keyword>
<dbReference type="InterPro" id="IPR018244">
    <property type="entry name" value="Allrgn_V5/Tpx1_CS"/>
</dbReference>
<dbReference type="Pfam" id="PF00188">
    <property type="entry name" value="CAP"/>
    <property type="match status" value="1"/>
</dbReference>
<protein>
    <submittedName>
        <fullName evidence="9">Venom allergen 3-like</fullName>
    </submittedName>
</protein>
<evidence type="ECO:0000256" key="2">
    <source>
        <dbReference type="ARBA" id="ARBA00009923"/>
    </source>
</evidence>
<dbReference type="InterPro" id="IPR035940">
    <property type="entry name" value="CAP_sf"/>
</dbReference>
<dbReference type="InterPro" id="IPR034763">
    <property type="entry name" value="P14a_insect"/>
</dbReference>
<dbReference type="KEGG" id="dvv:114326603"/>
<reference evidence="9" key="1">
    <citation type="submission" date="2025-04" db="UniProtKB">
        <authorList>
            <consortium name="RefSeq"/>
        </authorList>
    </citation>
    <scope>IDENTIFICATION</scope>
</reference>
<gene>
    <name evidence="9" type="primary">LOC114326603</name>
</gene>
<dbReference type="AlphaFoldDB" id="A0A6P7F7K0"/>
<dbReference type="CDD" id="cd05380">
    <property type="entry name" value="CAP_euk"/>
    <property type="match status" value="1"/>
</dbReference>
<dbReference type="InParanoid" id="A0A6P7F7K0"/>
<feature type="domain" description="SCP" evidence="6">
    <location>
        <begin position="64"/>
        <end position="226"/>
    </location>
</feature>
<evidence type="ECO:0000313" key="8">
    <source>
        <dbReference type="Proteomes" id="UP001652700"/>
    </source>
</evidence>
<dbReference type="InterPro" id="IPR002413">
    <property type="entry name" value="V5_allergen-like"/>
</dbReference>